<accession>A0ABV0Q5R7</accession>
<feature type="compositionally biased region" description="Basic and acidic residues" evidence="1">
    <location>
        <begin position="95"/>
        <end position="108"/>
    </location>
</feature>
<proteinExistence type="predicted"/>
<protein>
    <submittedName>
        <fullName evidence="2">Uncharacterized protein</fullName>
    </submittedName>
</protein>
<feature type="compositionally biased region" description="Polar residues" evidence="1">
    <location>
        <begin position="318"/>
        <end position="327"/>
    </location>
</feature>
<dbReference type="Proteomes" id="UP001434883">
    <property type="component" value="Unassembled WGS sequence"/>
</dbReference>
<sequence length="339" mass="36313">MTQEESHKQQQEETAGEETKDLSSFPGSTQNSPVSTCEETLSKKEEPVSPVSSAEKEFDEQNLQSPPDSRITLLEDQVSLQSDEQEQDDNMEICEPSKEAKAEESSKDLKGMCKDLVDEDASEDISVEIPKSQECSGVKNQERGLTGEGLALKGQCPERSLPRERSVEEAGNLGLVEALVMRDEDIKEVLAALKMVCRKKALTTGRPGQRILTGSQKRLGVKPKTGTGTRASVVVQNGKTSAGVVETRENHVDGGFVEGLTVVEAQGGAVVTAASTTNRKKPLTLAGSPETISQVQATVQGMTPIAASMKIEEAAGRKSQSQETPRWTGQAGPQHPAGL</sequence>
<evidence type="ECO:0000313" key="2">
    <source>
        <dbReference type="EMBL" id="MEQ2191155.1"/>
    </source>
</evidence>
<feature type="region of interest" description="Disordered" evidence="1">
    <location>
        <begin position="1"/>
        <end position="108"/>
    </location>
</feature>
<evidence type="ECO:0000256" key="1">
    <source>
        <dbReference type="SAM" id="MobiDB-lite"/>
    </source>
</evidence>
<comment type="caution">
    <text evidence="2">The sequence shown here is derived from an EMBL/GenBank/DDBJ whole genome shotgun (WGS) entry which is preliminary data.</text>
</comment>
<gene>
    <name evidence="2" type="ORF">XENOCAPTIV_022189</name>
</gene>
<feature type="region of interest" description="Disordered" evidence="1">
    <location>
        <begin position="311"/>
        <end position="339"/>
    </location>
</feature>
<dbReference type="EMBL" id="JAHRIN010000490">
    <property type="protein sequence ID" value="MEQ2191155.1"/>
    <property type="molecule type" value="Genomic_DNA"/>
</dbReference>
<feature type="compositionally biased region" description="Acidic residues" evidence="1">
    <location>
        <begin position="83"/>
        <end position="92"/>
    </location>
</feature>
<feature type="compositionally biased region" description="Basic and acidic residues" evidence="1">
    <location>
        <begin position="1"/>
        <end position="21"/>
    </location>
</feature>
<keyword evidence="3" id="KW-1185">Reference proteome</keyword>
<feature type="compositionally biased region" description="Polar residues" evidence="1">
    <location>
        <begin position="25"/>
        <end position="39"/>
    </location>
</feature>
<reference evidence="2 3" key="1">
    <citation type="submission" date="2021-06" db="EMBL/GenBank/DDBJ databases">
        <authorList>
            <person name="Palmer J.M."/>
        </authorList>
    </citation>
    <scope>NUCLEOTIDE SEQUENCE [LARGE SCALE GENOMIC DNA]</scope>
    <source>
        <strain evidence="2 3">XC_2019</strain>
        <tissue evidence="2">Muscle</tissue>
    </source>
</reference>
<name>A0ABV0Q5R7_9TELE</name>
<organism evidence="2 3">
    <name type="scientific">Xenoophorus captivus</name>
    <dbReference type="NCBI Taxonomy" id="1517983"/>
    <lineage>
        <taxon>Eukaryota</taxon>
        <taxon>Metazoa</taxon>
        <taxon>Chordata</taxon>
        <taxon>Craniata</taxon>
        <taxon>Vertebrata</taxon>
        <taxon>Euteleostomi</taxon>
        <taxon>Actinopterygii</taxon>
        <taxon>Neopterygii</taxon>
        <taxon>Teleostei</taxon>
        <taxon>Neoteleostei</taxon>
        <taxon>Acanthomorphata</taxon>
        <taxon>Ovalentaria</taxon>
        <taxon>Atherinomorphae</taxon>
        <taxon>Cyprinodontiformes</taxon>
        <taxon>Goodeidae</taxon>
        <taxon>Xenoophorus</taxon>
    </lineage>
</organism>
<evidence type="ECO:0000313" key="3">
    <source>
        <dbReference type="Proteomes" id="UP001434883"/>
    </source>
</evidence>